<dbReference type="Gene3D" id="3.40.50.1980">
    <property type="entry name" value="Nitrogenase molybdenum iron protein domain"/>
    <property type="match status" value="2"/>
</dbReference>
<evidence type="ECO:0000313" key="6">
    <source>
        <dbReference type="EMBL" id="GAC78345.1"/>
    </source>
</evidence>
<evidence type="ECO:0000256" key="3">
    <source>
        <dbReference type="ARBA" id="ARBA00022448"/>
    </source>
</evidence>
<feature type="domain" description="Fe/B12 periplasmic-binding" evidence="5">
    <location>
        <begin position="40"/>
        <end position="293"/>
    </location>
</feature>
<comment type="caution">
    <text evidence="6">The sequence shown here is derived from an EMBL/GenBank/DDBJ whole genome shotgun (WGS) entry which is preliminary data.</text>
</comment>
<proteinExistence type="inferred from homology"/>
<comment type="similarity">
    <text evidence="2">Belongs to the bacterial solute-binding protein 8 family.</text>
</comment>
<evidence type="ECO:0000259" key="5">
    <source>
        <dbReference type="PROSITE" id="PS50983"/>
    </source>
</evidence>
<dbReference type="Proteomes" id="UP000035009">
    <property type="component" value="Unassembled WGS sequence"/>
</dbReference>
<evidence type="ECO:0000313" key="7">
    <source>
        <dbReference type="Proteomes" id="UP000035009"/>
    </source>
</evidence>
<dbReference type="AlphaFoldDB" id="M3UGE7"/>
<dbReference type="InterPro" id="IPR051313">
    <property type="entry name" value="Bact_iron-sidero_bind"/>
</dbReference>
<keyword evidence="7" id="KW-1185">Reference proteome</keyword>
<dbReference type="EMBL" id="BAOP01000003">
    <property type="protein sequence ID" value="GAC78345.1"/>
    <property type="molecule type" value="Genomic_DNA"/>
</dbReference>
<keyword evidence="4" id="KW-0732">Signal</keyword>
<comment type="subcellular location">
    <subcellularLocation>
        <location evidence="1">Cell envelope</location>
    </subcellularLocation>
</comment>
<dbReference type="GO" id="GO:0030288">
    <property type="term" value="C:outer membrane-bounded periplasmic space"/>
    <property type="evidence" value="ECO:0007669"/>
    <property type="project" value="TreeGrafter"/>
</dbReference>
<keyword evidence="3" id="KW-0813">Transport</keyword>
<name>M3UGE7_GORML</name>
<evidence type="ECO:0000256" key="4">
    <source>
        <dbReference type="ARBA" id="ARBA00022729"/>
    </source>
</evidence>
<dbReference type="PANTHER" id="PTHR30532">
    <property type="entry name" value="IRON III DICITRATE-BINDING PERIPLASMIC PROTEIN"/>
    <property type="match status" value="1"/>
</dbReference>
<evidence type="ECO:0000256" key="2">
    <source>
        <dbReference type="ARBA" id="ARBA00008814"/>
    </source>
</evidence>
<dbReference type="InterPro" id="IPR002491">
    <property type="entry name" value="ABC_transptr_periplasmic_BD"/>
</dbReference>
<dbReference type="PANTHER" id="PTHR30532:SF25">
    <property type="entry name" value="IRON(III) DICITRATE-BINDING PERIPLASMIC PROTEIN"/>
    <property type="match status" value="1"/>
</dbReference>
<dbReference type="SUPFAM" id="SSF53807">
    <property type="entry name" value="Helical backbone' metal receptor"/>
    <property type="match status" value="1"/>
</dbReference>
<dbReference type="CDD" id="cd01146">
    <property type="entry name" value="FhuD"/>
    <property type="match status" value="1"/>
</dbReference>
<accession>M3UGE7</accession>
<dbReference type="Pfam" id="PF01497">
    <property type="entry name" value="Peripla_BP_2"/>
    <property type="match status" value="1"/>
</dbReference>
<gene>
    <name evidence="6" type="ORF">GM1_003_00820</name>
</gene>
<reference evidence="6 7" key="1">
    <citation type="submission" date="2013-02" db="EMBL/GenBank/DDBJ databases">
        <title>Whole genome shotgun sequence of Gordonia malaquae NBRC 108250.</title>
        <authorList>
            <person name="Yoshida I."/>
            <person name="Hosoyama A."/>
            <person name="Tsuchikane K."/>
            <person name="Ando Y."/>
            <person name="Baba S."/>
            <person name="Ohji S."/>
            <person name="Hamada M."/>
            <person name="Tamura T."/>
            <person name="Yamazoe A."/>
            <person name="Yamazaki S."/>
            <person name="Fujita N."/>
        </authorList>
    </citation>
    <scope>NUCLEOTIDE SEQUENCE [LARGE SCALE GENOMIC DNA]</scope>
    <source>
        <strain evidence="6 7">NBRC 108250</strain>
    </source>
</reference>
<dbReference type="GO" id="GO:1901678">
    <property type="term" value="P:iron coordination entity transport"/>
    <property type="evidence" value="ECO:0007669"/>
    <property type="project" value="UniProtKB-ARBA"/>
</dbReference>
<dbReference type="eggNOG" id="COG0614">
    <property type="taxonomic scope" value="Bacteria"/>
</dbReference>
<evidence type="ECO:0000256" key="1">
    <source>
        <dbReference type="ARBA" id="ARBA00004196"/>
    </source>
</evidence>
<dbReference type="PROSITE" id="PS50983">
    <property type="entry name" value="FE_B12_PBP"/>
    <property type="match status" value="1"/>
</dbReference>
<dbReference type="STRING" id="410332.SAMN04488550_2328"/>
<protein>
    <submittedName>
        <fullName evidence="6">Putative ABC transporter substrate-binding protein</fullName>
    </submittedName>
</protein>
<organism evidence="6 7">
    <name type="scientific">Gordonia malaquae NBRC 108250</name>
    <dbReference type="NCBI Taxonomy" id="1223542"/>
    <lineage>
        <taxon>Bacteria</taxon>
        <taxon>Bacillati</taxon>
        <taxon>Actinomycetota</taxon>
        <taxon>Actinomycetes</taxon>
        <taxon>Mycobacteriales</taxon>
        <taxon>Gordoniaceae</taxon>
        <taxon>Gordonia</taxon>
    </lineage>
</organism>
<sequence length="293" mass="30480">MIALVVSGCGSSDDGASGGGDPYTVKHAMGETTLEGVPQRIVVLDSPHLDALIALGITPVGAPEIGAGRGFPGYLADKLTDVAAVGYIAEPNVDAIANLAPDLIIGSKVRHEALYKELSAIAPTVFSADTGTNWHEQAELTAAAVNQSAKMTELLAGVDERAAEVGTKVGAKGKSVSIVRFRTDNFRLYGPGTFSGSVLSTMGFTFGDRQWNEYSMAELSPELYEQINGDVVFYTSPGGDPAATTQASVTKLWSGLPAVKANKAFSVDDDTWMVGIGVIGAGLVTDQVEKLLA</sequence>